<evidence type="ECO:0000256" key="1">
    <source>
        <dbReference type="ARBA" id="ARBA00022723"/>
    </source>
</evidence>
<name>A0ABV1BTI0_9FIRM</name>
<dbReference type="InterPro" id="IPR017969">
    <property type="entry name" value="Heavy-metal-associated_CS"/>
</dbReference>
<reference evidence="3 4" key="1">
    <citation type="submission" date="2024-03" db="EMBL/GenBank/DDBJ databases">
        <title>Human intestinal bacterial collection.</title>
        <authorList>
            <person name="Pauvert C."/>
            <person name="Hitch T.C.A."/>
            <person name="Clavel T."/>
        </authorList>
    </citation>
    <scope>NUCLEOTIDE SEQUENCE [LARGE SCALE GENOMIC DNA]</scope>
    <source>
        <strain evidence="3 4">CLA-AA-H255</strain>
    </source>
</reference>
<dbReference type="CDD" id="cd00371">
    <property type="entry name" value="HMA"/>
    <property type="match status" value="1"/>
</dbReference>
<keyword evidence="4" id="KW-1185">Reference proteome</keyword>
<comment type="caution">
    <text evidence="3">The sequence shown here is derived from an EMBL/GenBank/DDBJ whole genome shotgun (WGS) entry which is preliminary data.</text>
</comment>
<dbReference type="Proteomes" id="UP001442364">
    <property type="component" value="Unassembled WGS sequence"/>
</dbReference>
<accession>A0ABV1BTI0</accession>
<dbReference type="PROSITE" id="PS01047">
    <property type="entry name" value="HMA_1"/>
    <property type="match status" value="1"/>
</dbReference>
<gene>
    <name evidence="3" type="ORF">WMO14_04015</name>
</gene>
<evidence type="ECO:0000313" key="3">
    <source>
        <dbReference type="EMBL" id="MEQ2379052.1"/>
    </source>
</evidence>
<proteinExistence type="predicted"/>
<dbReference type="Pfam" id="PF00403">
    <property type="entry name" value="HMA"/>
    <property type="match status" value="1"/>
</dbReference>
<dbReference type="Gene3D" id="3.30.70.100">
    <property type="match status" value="1"/>
</dbReference>
<sequence>MGTAIIIVVLVIIVIFAVKSGIKHGKGEGGCCGSGGTMKEDKKVLAGDIIATKLVTIEGMHCDNCKNSIEHQINRIDGAACEVNLKKKTAAIQLDKPVDDDLIRRTIERLDFKVVDIKTI</sequence>
<dbReference type="InterPro" id="IPR036163">
    <property type="entry name" value="HMA_dom_sf"/>
</dbReference>
<protein>
    <submittedName>
        <fullName evidence="3">Heavy metal-associated domain-containing protein</fullName>
    </submittedName>
</protein>
<dbReference type="InterPro" id="IPR006121">
    <property type="entry name" value="HMA_dom"/>
</dbReference>
<organism evidence="3 4">
    <name type="scientific">[Lactobacillus] rogosae</name>
    <dbReference type="NCBI Taxonomy" id="706562"/>
    <lineage>
        <taxon>Bacteria</taxon>
        <taxon>Bacillati</taxon>
        <taxon>Bacillota</taxon>
        <taxon>Clostridia</taxon>
        <taxon>Lachnospirales</taxon>
        <taxon>Lachnospiraceae</taxon>
        <taxon>Lachnospira</taxon>
    </lineage>
</organism>
<dbReference type="PROSITE" id="PS50846">
    <property type="entry name" value="HMA_2"/>
    <property type="match status" value="1"/>
</dbReference>
<dbReference type="RefSeq" id="WP_022502577.1">
    <property type="nucleotide sequence ID" value="NZ_DAWCMB010000124.1"/>
</dbReference>
<dbReference type="SUPFAM" id="SSF55008">
    <property type="entry name" value="HMA, heavy metal-associated domain"/>
    <property type="match status" value="1"/>
</dbReference>
<evidence type="ECO:0000259" key="2">
    <source>
        <dbReference type="PROSITE" id="PS50846"/>
    </source>
</evidence>
<feature type="domain" description="HMA" evidence="2">
    <location>
        <begin position="51"/>
        <end position="115"/>
    </location>
</feature>
<evidence type="ECO:0000313" key="4">
    <source>
        <dbReference type="Proteomes" id="UP001442364"/>
    </source>
</evidence>
<keyword evidence="1" id="KW-0479">Metal-binding</keyword>
<dbReference type="EMBL" id="JBBMER010000002">
    <property type="protein sequence ID" value="MEQ2379052.1"/>
    <property type="molecule type" value="Genomic_DNA"/>
</dbReference>